<dbReference type="GO" id="GO:0000987">
    <property type="term" value="F:cis-regulatory region sequence-specific DNA binding"/>
    <property type="evidence" value="ECO:0007669"/>
    <property type="project" value="InterPro"/>
</dbReference>
<dbReference type="eggNOG" id="COG3077">
    <property type="taxonomic scope" value="Bacteria"/>
</dbReference>
<dbReference type="GO" id="GO:0044010">
    <property type="term" value="P:single-species biofilm formation"/>
    <property type="evidence" value="ECO:0007669"/>
    <property type="project" value="InterPro"/>
</dbReference>
<evidence type="ECO:0000313" key="4">
    <source>
        <dbReference type="Proteomes" id="UP000030643"/>
    </source>
</evidence>
<dbReference type="AlphaFoldDB" id="A0A069CW65"/>
<dbReference type="InterPro" id="IPR013321">
    <property type="entry name" value="Arc_rbn_hlx_hlx"/>
</dbReference>
<protein>
    <submittedName>
        <fullName evidence="3">RelB/DinJ family protein addiction moduleantitoxin</fullName>
    </submittedName>
</protein>
<keyword evidence="4" id="KW-1185">Reference proteome</keyword>
<reference evidence="4" key="1">
    <citation type="journal article" date="2014" name="Genome Announc.">
        <title>Draft genome sequence of Weissella oryzae SG25T, isolated from fermented rice grains.</title>
        <authorList>
            <person name="Tanizawa Y."/>
            <person name="Fujisawa T."/>
            <person name="Mochizuki T."/>
            <person name="Kaminuma E."/>
            <person name="Suzuki Y."/>
            <person name="Nakamura Y."/>
            <person name="Tohno M."/>
        </authorList>
    </citation>
    <scope>NUCLEOTIDE SEQUENCE [LARGE SCALE GENOMIC DNA]</scope>
    <source>
        <strain evidence="4">DSM 25784 / JCM 18191 / LMG 30913 / SG25</strain>
    </source>
</reference>
<dbReference type="GO" id="GO:0015643">
    <property type="term" value="F:toxic substance binding"/>
    <property type="evidence" value="ECO:0007669"/>
    <property type="project" value="InterPro"/>
</dbReference>
<dbReference type="RefSeq" id="WP_027699924.1">
    <property type="nucleotide sequence ID" value="NZ_DF820509.1"/>
</dbReference>
<dbReference type="Gene3D" id="1.10.1220.10">
    <property type="entry name" value="Met repressor-like"/>
    <property type="match status" value="1"/>
</dbReference>
<dbReference type="Proteomes" id="UP000030643">
    <property type="component" value="Unassembled WGS sequence"/>
</dbReference>
<dbReference type="PIRSF" id="PIRSF003108">
    <property type="entry name" value="DinJ"/>
    <property type="match status" value="1"/>
</dbReference>
<evidence type="ECO:0000313" key="3">
    <source>
        <dbReference type="EMBL" id="GAK32050.1"/>
    </source>
</evidence>
<dbReference type="Pfam" id="PF04221">
    <property type="entry name" value="RelB"/>
    <property type="match status" value="1"/>
</dbReference>
<accession>A0A069CW65</accession>
<keyword evidence="2" id="KW-1277">Toxin-antitoxin system</keyword>
<evidence type="ECO:0000256" key="1">
    <source>
        <dbReference type="ARBA" id="ARBA00010562"/>
    </source>
</evidence>
<dbReference type="GO" id="GO:0006355">
    <property type="term" value="P:regulation of DNA-templated transcription"/>
    <property type="evidence" value="ECO:0007669"/>
    <property type="project" value="InterPro"/>
</dbReference>
<comment type="similarity">
    <text evidence="1">Belongs to the RelB/DinJ antitoxin family.</text>
</comment>
<name>A0A069CW65_WEIOS</name>
<dbReference type="GO" id="GO:0006351">
    <property type="term" value="P:DNA-templated transcription"/>
    <property type="evidence" value="ECO:0007669"/>
    <property type="project" value="TreeGrafter"/>
</dbReference>
<proteinExistence type="inferred from homology"/>
<dbReference type="PANTHER" id="PTHR38781:SF1">
    <property type="entry name" value="ANTITOXIN DINJ-RELATED"/>
    <property type="match status" value="1"/>
</dbReference>
<organism evidence="3 4">
    <name type="scientific">Weissella oryzae (strain DSM 25784 / JCM 18191 / LMG 30913 / SG25)</name>
    <dbReference type="NCBI Taxonomy" id="1329250"/>
    <lineage>
        <taxon>Bacteria</taxon>
        <taxon>Bacillati</taxon>
        <taxon>Bacillota</taxon>
        <taxon>Bacilli</taxon>
        <taxon>Lactobacillales</taxon>
        <taxon>Lactobacillaceae</taxon>
        <taxon>Weissella</taxon>
    </lineage>
</organism>
<dbReference type="NCBIfam" id="TIGR02384">
    <property type="entry name" value="RelB_DinJ"/>
    <property type="match status" value="1"/>
</dbReference>
<dbReference type="InterPro" id="IPR026262">
    <property type="entry name" value="DinJ"/>
</dbReference>
<gene>
    <name evidence="3" type="ORF">WOSG25_260050</name>
</gene>
<dbReference type="PANTHER" id="PTHR38781">
    <property type="entry name" value="ANTITOXIN DINJ-RELATED"/>
    <property type="match status" value="1"/>
</dbReference>
<evidence type="ECO:0000256" key="2">
    <source>
        <dbReference type="ARBA" id="ARBA00022649"/>
    </source>
</evidence>
<sequence length="58" mass="6762">MNEKLIQIKIDEDIKQQADEVFKKLGLTTQIAIRIFMTQVAKTKETPFDNLFTGKNNY</sequence>
<dbReference type="EMBL" id="DF820509">
    <property type="protein sequence ID" value="GAK32050.1"/>
    <property type="molecule type" value="Genomic_DNA"/>
</dbReference>
<dbReference type="InterPro" id="IPR007337">
    <property type="entry name" value="RelB/DinJ"/>
</dbReference>